<protein>
    <recommendedName>
        <fullName evidence="6">Helicase C-terminal domain-containing protein</fullName>
    </recommendedName>
</protein>
<keyword evidence="2" id="KW-0378">Hydrolase</keyword>
<dbReference type="GO" id="GO:0016787">
    <property type="term" value="F:hydrolase activity"/>
    <property type="evidence" value="ECO:0007669"/>
    <property type="project" value="UniProtKB-KW"/>
</dbReference>
<dbReference type="Pfam" id="PF04408">
    <property type="entry name" value="WHD_HA2"/>
    <property type="match status" value="1"/>
</dbReference>
<dbReference type="Gene3D" id="1.20.120.1080">
    <property type="match status" value="1"/>
</dbReference>
<organism evidence="7">
    <name type="scientific">Arcella intermedia</name>
    <dbReference type="NCBI Taxonomy" id="1963864"/>
    <lineage>
        <taxon>Eukaryota</taxon>
        <taxon>Amoebozoa</taxon>
        <taxon>Tubulinea</taxon>
        <taxon>Elardia</taxon>
        <taxon>Arcellinida</taxon>
        <taxon>Sphaerothecina</taxon>
        <taxon>Arcellidae</taxon>
        <taxon>Arcella</taxon>
    </lineage>
</organism>
<evidence type="ECO:0000256" key="5">
    <source>
        <dbReference type="SAM" id="MobiDB-lite"/>
    </source>
</evidence>
<keyword evidence="3" id="KW-0347">Helicase</keyword>
<dbReference type="CDD" id="cd18791">
    <property type="entry name" value="SF2_C_RHA"/>
    <property type="match status" value="1"/>
</dbReference>
<dbReference type="InterPro" id="IPR011709">
    <property type="entry name" value="DEAD-box_helicase_OB_fold"/>
</dbReference>
<dbReference type="EMBL" id="GIBP01000903">
    <property type="protein sequence ID" value="NDV29872.1"/>
    <property type="molecule type" value="Transcribed_RNA"/>
</dbReference>
<dbReference type="PANTHER" id="PTHR18934">
    <property type="entry name" value="ATP-DEPENDENT RNA HELICASE"/>
    <property type="match status" value="1"/>
</dbReference>
<dbReference type="GO" id="GO:0005524">
    <property type="term" value="F:ATP binding"/>
    <property type="evidence" value="ECO:0007669"/>
    <property type="project" value="UniProtKB-KW"/>
</dbReference>
<feature type="region of interest" description="Disordered" evidence="5">
    <location>
        <begin position="32"/>
        <end position="106"/>
    </location>
</feature>
<dbReference type="GO" id="GO:0004386">
    <property type="term" value="F:helicase activity"/>
    <property type="evidence" value="ECO:0007669"/>
    <property type="project" value="UniProtKB-KW"/>
</dbReference>
<feature type="compositionally biased region" description="Acidic residues" evidence="5">
    <location>
        <begin position="89"/>
        <end position="99"/>
    </location>
</feature>
<keyword evidence="1" id="KW-0547">Nucleotide-binding</keyword>
<keyword evidence="4" id="KW-0067">ATP-binding</keyword>
<accession>A0A6B2KYV3</accession>
<dbReference type="AlphaFoldDB" id="A0A6B2KYV3"/>
<dbReference type="GO" id="GO:0005730">
    <property type="term" value="C:nucleolus"/>
    <property type="evidence" value="ECO:0007669"/>
    <property type="project" value="TreeGrafter"/>
</dbReference>
<dbReference type="InterPro" id="IPR007502">
    <property type="entry name" value="Helicase-assoc_dom"/>
</dbReference>
<dbReference type="InterPro" id="IPR048333">
    <property type="entry name" value="HA2_WH"/>
</dbReference>
<dbReference type="Pfam" id="PF23362">
    <property type="entry name" value="DHX37_C"/>
    <property type="match status" value="1"/>
</dbReference>
<reference evidence="7" key="1">
    <citation type="journal article" date="2020" name="J. Eukaryot. Microbiol.">
        <title>De novo Sequencing, Assembly and Annotation of the Transcriptome for the Free-Living Testate Amoeba Arcella intermedia.</title>
        <authorList>
            <person name="Ribeiro G.M."/>
            <person name="Porfirio-Sousa A.L."/>
            <person name="Maurer-Alcala X.X."/>
            <person name="Katz L.A."/>
            <person name="Lahr D.J.G."/>
        </authorList>
    </citation>
    <scope>NUCLEOTIDE SEQUENCE</scope>
</reference>
<feature type="compositionally biased region" description="Acidic residues" evidence="5">
    <location>
        <begin position="334"/>
        <end position="347"/>
    </location>
</feature>
<evidence type="ECO:0000256" key="3">
    <source>
        <dbReference type="ARBA" id="ARBA00022806"/>
    </source>
</evidence>
<dbReference type="PANTHER" id="PTHR18934:SF99">
    <property type="entry name" value="ATP-DEPENDENT RNA HELICASE DHX37-RELATED"/>
    <property type="match status" value="1"/>
</dbReference>
<sequence>MPPGGILIFMSGQAEIENLCKKLRSKFGAYAEEKKKEASEDNNKVSLDKYMEKGIKVKENEKEKGKEKGKGKGKGKGKVESEEKKEEVVNMDDDNENEEAKESSNFSKMPPKFLVLPLYSMLPPQQQMRVFNSVNPQETRLVVVATNIAETSITIPGIIYVVDSGRVRVKKYDHVTGMEYFKIEYSSKASVNQRAGRAGRTAPGVCFRIFSSAAYNSHFPEFTEPEIFQTPIDNVVLSMKNMGIDKIEAFPFPSVPDIDAIRTGIKTLIHIGALDRKNNNHITSLGRALINFPVLPRFAKMLLLGEQGKCLPHIVAVVACMSVGDPFLHLGPEIPEDNENEGINEEEKEQRKKKIKEMKEKTEPWQNPLSDLLKWLNAIGAYEFNGMENADKFCYSHFLHAKTMKEIHDLRIQLTNILNNIYANTEDPKKVDLELTPPTNKQKTLLRQIICAGFVDHVAKRVPEVDEATGREYKNKFKYQLALTNTCGYLNSESIIAQSAPDYIVYHQLIKSVKASKPYFKGVTVINPSWLPELAEPLITYSAPLEVPPPKWDPEADKILCFVTPTYGPNEWVLPHHQMELPGGVEKYRYFARYLLEGIIVPELQEFQPFLIAQPNILTKQVTNTSVASIIQPLIDFQIDSKKKLIDKWRRDKSFLLSVFAIWISKEKHARLKEVWPPIAPSELASKHKKKKRHHKKT</sequence>
<dbReference type="InterPro" id="IPR056371">
    <property type="entry name" value="DHX37-like_C"/>
</dbReference>
<feature type="compositionally biased region" description="Basic and acidic residues" evidence="5">
    <location>
        <begin position="32"/>
        <end position="70"/>
    </location>
</feature>
<dbReference type="Pfam" id="PF00271">
    <property type="entry name" value="Helicase_C"/>
    <property type="match status" value="1"/>
</dbReference>
<dbReference type="GO" id="GO:0003723">
    <property type="term" value="F:RNA binding"/>
    <property type="evidence" value="ECO:0007669"/>
    <property type="project" value="TreeGrafter"/>
</dbReference>
<dbReference type="SUPFAM" id="SSF52540">
    <property type="entry name" value="P-loop containing nucleoside triphosphate hydrolases"/>
    <property type="match status" value="1"/>
</dbReference>
<dbReference type="InterPro" id="IPR001650">
    <property type="entry name" value="Helicase_C-like"/>
</dbReference>
<feature type="domain" description="Helicase C-terminal" evidence="6">
    <location>
        <begin position="78"/>
        <end position="243"/>
    </location>
</feature>
<feature type="region of interest" description="Disordered" evidence="5">
    <location>
        <begin position="332"/>
        <end position="362"/>
    </location>
</feature>
<feature type="compositionally biased region" description="Basic and acidic residues" evidence="5">
    <location>
        <begin position="77"/>
        <end position="88"/>
    </location>
</feature>
<name>A0A6B2KYV3_9EUKA</name>
<dbReference type="Gene3D" id="3.40.50.300">
    <property type="entry name" value="P-loop containing nucleotide triphosphate hydrolases"/>
    <property type="match status" value="1"/>
</dbReference>
<dbReference type="GO" id="GO:0000462">
    <property type="term" value="P:maturation of SSU-rRNA from tricistronic rRNA transcript (SSU-rRNA, 5.8S rRNA, LSU-rRNA)"/>
    <property type="evidence" value="ECO:0007669"/>
    <property type="project" value="TreeGrafter"/>
</dbReference>
<evidence type="ECO:0000256" key="1">
    <source>
        <dbReference type="ARBA" id="ARBA00022741"/>
    </source>
</evidence>
<evidence type="ECO:0000256" key="2">
    <source>
        <dbReference type="ARBA" id="ARBA00022801"/>
    </source>
</evidence>
<dbReference type="InterPro" id="IPR027417">
    <property type="entry name" value="P-loop_NTPase"/>
</dbReference>
<evidence type="ECO:0000256" key="4">
    <source>
        <dbReference type="ARBA" id="ARBA00022840"/>
    </source>
</evidence>
<dbReference type="SMART" id="SM00490">
    <property type="entry name" value="HELICc"/>
    <property type="match status" value="1"/>
</dbReference>
<dbReference type="PROSITE" id="PS51194">
    <property type="entry name" value="HELICASE_CTER"/>
    <property type="match status" value="1"/>
</dbReference>
<evidence type="ECO:0000259" key="6">
    <source>
        <dbReference type="PROSITE" id="PS51194"/>
    </source>
</evidence>
<dbReference type="Pfam" id="PF07717">
    <property type="entry name" value="OB_NTP_bind"/>
    <property type="match status" value="1"/>
</dbReference>
<dbReference type="Pfam" id="PF21010">
    <property type="entry name" value="HA2_C"/>
    <property type="match status" value="1"/>
</dbReference>
<evidence type="ECO:0000313" key="7">
    <source>
        <dbReference type="EMBL" id="NDV29872.1"/>
    </source>
</evidence>
<dbReference type="SMART" id="SM00847">
    <property type="entry name" value="HA2"/>
    <property type="match status" value="1"/>
</dbReference>
<proteinExistence type="predicted"/>